<dbReference type="Gene3D" id="3.40.50.720">
    <property type="entry name" value="NAD(P)-binding Rossmann-like Domain"/>
    <property type="match status" value="1"/>
</dbReference>
<dbReference type="AlphaFoldDB" id="A0A0C9VXK9"/>
<evidence type="ECO:0000313" key="4">
    <source>
        <dbReference type="EMBL" id="KIJ62985.1"/>
    </source>
</evidence>
<dbReference type="SUPFAM" id="SSF51735">
    <property type="entry name" value="NAD(P)-binding Rossmann-fold domains"/>
    <property type="match status" value="1"/>
</dbReference>
<evidence type="ECO:0000256" key="1">
    <source>
        <dbReference type="ARBA" id="ARBA00022857"/>
    </source>
</evidence>
<gene>
    <name evidence="4" type="ORF">HYDPIDRAFT_114134</name>
</gene>
<dbReference type="GO" id="GO:0016491">
    <property type="term" value="F:oxidoreductase activity"/>
    <property type="evidence" value="ECO:0007669"/>
    <property type="project" value="UniProtKB-KW"/>
</dbReference>
<evidence type="ECO:0000259" key="3">
    <source>
        <dbReference type="Pfam" id="PF05368"/>
    </source>
</evidence>
<dbReference type="PANTHER" id="PTHR47706:SF9">
    <property type="entry name" value="NMRA-LIKE DOMAIN-CONTAINING PROTEIN-RELATED"/>
    <property type="match status" value="1"/>
</dbReference>
<accession>A0A0C9VXK9</accession>
<dbReference type="PANTHER" id="PTHR47706">
    <property type="entry name" value="NMRA-LIKE FAMILY PROTEIN"/>
    <property type="match status" value="1"/>
</dbReference>
<evidence type="ECO:0000313" key="5">
    <source>
        <dbReference type="Proteomes" id="UP000053820"/>
    </source>
</evidence>
<organism evidence="4 5">
    <name type="scientific">Hydnomerulius pinastri MD-312</name>
    <dbReference type="NCBI Taxonomy" id="994086"/>
    <lineage>
        <taxon>Eukaryota</taxon>
        <taxon>Fungi</taxon>
        <taxon>Dikarya</taxon>
        <taxon>Basidiomycota</taxon>
        <taxon>Agaricomycotina</taxon>
        <taxon>Agaricomycetes</taxon>
        <taxon>Agaricomycetidae</taxon>
        <taxon>Boletales</taxon>
        <taxon>Boletales incertae sedis</taxon>
        <taxon>Leucogyrophana</taxon>
    </lineage>
</organism>
<dbReference type="HOGENOM" id="CLU_044876_6_1_1"/>
<keyword evidence="5" id="KW-1185">Reference proteome</keyword>
<dbReference type="Proteomes" id="UP000053820">
    <property type="component" value="Unassembled WGS sequence"/>
</dbReference>
<name>A0A0C9VXK9_9AGAM</name>
<feature type="domain" description="NmrA-like" evidence="3">
    <location>
        <begin position="8"/>
        <end position="148"/>
    </location>
</feature>
<dbReference type="Gene3D" id="3.90.25.10">
    <property type="entry name" value="UDP-galactose 4-epimerase, domain 1"/>
    <property type="match status" value="1"/>
</dbReference>
<dbReference type="InterPro" id="IPR008030">
    <property type="entry name" value="NmrA-like"/>
</dbReference>
<keyword evidence="2" id="KW-0560">Oxidoreductase</keyword>
<dbReference type="Pfam" id="PF05368">
    <property type="entry name" value="NmrA"/>
    <property type="match status" value="1"/>
</dbReference>
<protein>
    <recommendedName>
        <fullName evidence="3">NmrA-like domain-containing protein</fullName>
    </recommendedName>
</protein>
<keyword evidence="1" id="KW-0521">NADP</keyword>
<reference evidence="4 5" key="1">
    <citation type="submission" date="2014-04" db="EMBL/GenBank/DDBJ databases">
        <title>Evolutionary Origins and Diversification of the Mycorrhizal Mutualists.</title>
        <authorList>
            <consortium name="DOE Joint Genome Institute"/>
            <consortium name="Mycorrhizal Genomics Consortium"/>
            <person name="Kohler A."/>
            <person name="Kuo A."/>
            <person name="Nagy L.G."/>
            <person name="Floudas D."/>
            <person name="Copeland A."/>
            <person name="Barry K.W."/>
            <person name="Cichocki N."/>
            <person name="Veneault-Fourrey C."/>
            <person name="LaButti K."/>
            <person name="Lindquist E.A."/>
            <person name="Lipzen A."/>
            <person name="Lundell T."/>
            <person name="Morin E."/>
            <person name="Murat C."/>
            <person name="Riley R."/>
            <person name="Ohm R."/>
            <person name="Sun H."/>
            <person name="Tunlid A."/>
            <person name="Henrissat B."/>
            <person name="Grigoriev I.V."/>
            <person name="Hibbett D.S."/>
            <person name="Martin F."/>
        </authorList>
    </citation>
    <scope>NUCLEOTIDE SEQUENCE [LARGE SCALE GENOMIC DNA]</scope>
    <source>
        <strain evidence="4 5">MD-312</strain>
    </source>
</reference>
<dbReference type="OrthoDB" id="5283654at2759"/>
<evidence type="ECO:0000256" key="2">
    <source>
        <dbReference type="ARBA" id="ARBA00023002"/>
    </source>
</evidence>
<dbReference type="InterPro" id="IPR036291">
    <property type="entry name" value="NAD(P)-bd_dom_sf"/>
</dbReference>
<proteinExistence type="predicted"/>
<sequence>MSKACPPTIALFGAGKNIGIPIVKAFVDINSPILVIARPTSDLSALPKSNLVTVARVDTTSVSSVAGILRDNRIDVLISGVSYIKGGVDAQVAVARASRNAGVKLFLPSEFGIPTGGGTDPMPKAKSDFAEYLKSIGLPSLRIYCGQFHHSIPWLSAVDETGTFYIVGKGTTPQSYTAVSDVAGYVAHVLTTQTLSNLFDIELRIEGQRATLVELGALYSGTATVEHVQALPRKDMYYSEVREYLQNNGDRGIGSSGWDWASGTDDENRASSGNAFWSGHRWLTAKEVLRL</sequence>
<dbReference type="InterPro" id="IPR051609">
    <property type="entry name" value="NmrA/Isoflavone_reductase-like"/>
</dbReference>
<dbReference type="EMBL" id="KN839853">
    <property type="protein sequence ID" value="KIJ62985.1"/>
    <property type="molecule type" value="Genomic_DNA"/>
</dbReference>